<evidence type="ECO:0000256" key="6">
    <source>
        <dbReference type="PIRSR" id="PIRSR600246-2"/>
    </source>
</evidence>
<dbReference type="Proteomes" id="UP000256779">
    <property type="component" value="Unassembled WGS sequence"/>
</dbReference>
<dbReference type="PANTHER" id="PTHR10188">
    <property type="entry name" value="L-ASPARAGINASE"/>
    <property type="match status" value="1"/>
</dbReference>
<dbReference type="SUPFAM" id="SSF56235">
    <property type="entry name" value="N-terminal nucleophile aminohydrolases (Ntn hydrolases)"/>
    <property type="match status" value="1"/>
</dbReference>
<feature type="active site" description="Nucleophile" evidence="5">
    <location>
        <position position="200"/>
    </location>
</feature>
<feature type="site" description="Cleavage; by autolysis" evidence="7">
    <location>
        <begin position="199"/>
        <end position="200"/>
    </location>
</feature>
<dbReference type="FunFam" id="3.60.20.30:FF:000001">
    <property type="entry name" value="Isoaspartyl peptidase/L-asparaginase"/>
    <property type="match status" value="1"/>
</dbReference>
<dbReference type="InterPro" id="IPR029055">
    <property type="entry name" value="Ntn_hydrolases_N"/>
</dbReference>
<dbReference type="GO" id="GO:0008233">
    <property type="term" value="F:peptidase activity"/>
    <property type="evidence" value="ECO:0007669"/>
    <property type="project" value="UniProtKB-KW"/>
</dbReference>
<evidence type="ECO:0000256" key="3">
    <source>
        <dbReference type="ARBA" id="ARBA00022813"/>
    </source>
</evidence>
<protein>
    <recommendedName>
        <fullName evidence="4">Isoaspartyl peptidase</fullName>
    </recommendedName>
</protein>
<dbReference type="InterPro" id="IPR000246">
    <property type="entry name" value="Peptidase_T2"/>
</dbReference>
<evidence type="ECO:0000256" key="4">
    <source>
        <dbReference type="ARBA" id="ARBA00069124"/>
    </source>
</evidence>
<dbReference type="GO" id="GO:0016811">
    <property type="term" value="F:hydrolase activity, acting on carbon-nitrogen (but not peptide) bonds, in linear amides"/>
    <property type="evidence" value="ECO:0007669"/>
    <property type="project" value="UniProtKB-ARBA"/>
</dbReference>
<dbReference type="GO" id="GO:0006508">
    <property type="term" value="P:proteolysis"/>
    <property type="evidence" value="ECO:0007669"/>
    <property type="project" value="UniProtKB-KW"/>
</dbReference>
<dbReference type="PANTHER" id="PTHR10188:SF6">
    <property type="entry name" value="N(4)-(BETA-N-ACETYLGLUCOSAMINYL)-L-ASPARAGINASE"/>
    <property type="match status" value="1"/>
</dbReference>
<organism evidence="8 9">
    <name type="scientific">Marinoscillum furvescens DSM 4134</name>
    <dbReference type="NCBI Taxonomy" id="1122208"/>
    <lineage>
        <taxon>Bacteria</taxon>
        <taxon>Pseudomonadati</taxon>
        <taxon>Bacteroidota</taxon>
        <taxon>Cytophagia</taxon>
        <taxon>Cytophagales</taxon>
        <taxon>Reichenbachiellaceae</taxon>
        <taxon>Marinoscillum</taxon>
    </lineage>
</organism>
<evidence type="ECO:0000256" key="5">
    <source>
        <dbReference type="PIRSR" id="PIRSR600246-1"/>
    </source>
</evidence>
<dbReference type="CDD" id="cd04701">
    <property type="entry name" value="Asparaginase_2"/>
    <property type="match status" value="1"/>
</dbReference>
<dbReference type="OrthoDB" id="9780217at2"/>
<feature type="binding site" evidence="6">
    <location>
        <begin position="251"/>
        <end position="254"/>
    </location>
    <ligand>
        <name>substrate</name>
    </ligand>
</feature>
<keyword evidence="9" id="KW-1185">Reference proteome</keyword>
<comment type="caution">
    <text evidence="8">The sequence shown here is derived from an EMBL/GenBank/DDBJ whole genome shotgun (WGS) entry which is preliminary data.</text>
</comment>
<evidence type="ECO:0000256" key="1">
    <source>
        <dbReference type="ARBA" id="ARBA00022670"/>
    </source>
</evidence>
<dbReference type="AlphaFoldDB" id="A0A3D9L6I9"/>
<proteinExistence type="predicted"/>
<keyword evidence="3" id="KW-0068">Autocatalytic cleavage</keyword>
<keyword evidence="2" id="KW-0378">Hydrolase</keyword>
<gene>
    <name evidence="8" type="ORF">C7460_105143</name>
</gene>
<name>A0A3D9L6I9_MARFU</name>
<evidence type="ECO:0000313" key="9">
    <source>
        <dbReference type="Proteomes" id="UP000256779"/>
    </source>
</evidence>
<accession>A0A3D9L6I9</accession>
<dbReference type="Gene3D" id="3.60.20.30">
    <property type="entry name" value="(Glycosyl)asparaginase"/>
    <property type="match status" value="1"/>
</dbReference>
<evidence type="ECO:0000256" key="2">
    <source>
        <dbReference type="ARBA" id="ARBA00022801"/>
    </source>
</evidence>
<dbReference type="Pfam" id="PF01112">
    <property type="entry name" value="Asparaginase_2"/>
    <property type="match status" value="1"/>
</dbReference>
<sequence length="334" mass="35578">MTHHFKNLIFSLSVLTILVGCQQSVNKENSQPDPSPKVAIVIHGGAGTISRDKMTPEAEAAYREQLQLALTTGYQLLEAGESSCKAIQEAILLMENSPLFNAGKGAVFTATGENELDASIMRGSDLNAGAVAGVKTIKNPILAANEVMLNSPHVMLAREGAEAFAEERGLELVAPEYFKTERRAKQLEKIIQKVEKEFGTVGAVAVDQAGNICAATSTGGMTNKRWGRIGDSPVIGAGTYANNATCGVSGTGHGEYYIRTAAAHDVSALMEYKGLSVEDAAQQVMDKLSAMDAKGGLIALDRYGNVAMPFNTSGMYRGYLVEGRDPVVQIFKNE</sequence>
<keyword evidence="1" id="KW-0645">Protease</keyword>
<dbReference type="EMBL" id="QREG01000005">
    <property type="protein sequence ID" value="REE00520.1"/>
    <property type="molecule type" value="Genomic_DNA"/>
</dbReference>
<feature type="binding site" evidence="6">
    <location>
        <begin position="228"/>
        <end position="231"/>
    </location>
    <ligand>
        <name>substrate</name>
    </ligand>
</feature>
<reference evidence="8 9" key="1">
    <citation type="submission" date="2018-07" db="EMBL/GenBank/DDBJ databases">
        <title>Genomic Encyclopedia of Type Strains, Phase IV (KMG-IV): sequencing the most valuable type-strain genomes for metagenomic binning, comparative biology and taxonomic classification.</title>
        <authorList>
            <person name="Goeker M."/>
        </authorList>
    </citation>
    <scope>NUCLEOTIDE SEQUENCE [LARGE SCALE GENOMIC DNA]</scope>
    <source>
        <strain evidence="8 9">DSM 4134</strain>
    </source>
</reference>
<evidence type="ECO:0000256" key="7">
    <source>
        <dbReference type="PIRSR" id="PIRSR600246-3"/>
    </source>
</evidence>
<dbReference type="PROSITE" id="PS51257">
    <property type="entry name" value="PROKAR_LIPOPROTEIN"/>
    <property type="match status" value="1"/>
</dbReference>
<evidence type="ECO:0000313" key="8">
    <source>
        <dbReference type="EMBL" id="REE00520.1"/>
    </source>
</evidence>